<organism evidence="1 2">
    <name type="scientific">Ruegeria phage vB_RpoP-V14</name>
    <dbReference type="NCBI Taxonomy" id="2218613"/>
    <lineage>
        <taxon>Viruses</taxon>
        <taxon>Duplodnaviria</taxon>
        <taxon>Heunggongvirae</taxon>
        <taxon>Uroviricota</taxon>
        <taxon>Caudoviricetes</taxon>
        <taxon>Schitoviridae</taxon>
        <taxon>Rhodovirinae</taxon>
        <taxon>Aorunvirus</taxon>
        <taxon>Aorunvirus V12</taxon>
    </lineage>
</organism>
<evidence type="ECO:0000313" key="1">
    <source>
        <dbReference type="EMBL" id="AXF42134.1"/>
    </source>
</evidence>
<gene>
    <name evidence="1" type="ORF">vBRpoPV14_16</name>
</gene>
<proteinExistence type="predicted"/>
<sequence length="39" mass="4553">MIFMNKMLLVYDPNPDPMKANKFAQQVLIWGAQFRGEIP</sequence>
<name>A0A345AYF4_9CAUD</name>
<protein>
    <submittedName>
        <fullName evidence="1">Uncharacterized protein</fullName>
    </submittedName>
</protein>
<evidence type="ECO:0000313" key="2">
    <source>
        <dbReference type="Proteomes" id="UP000255807"/>
    </source>
</evidence>
<reference evidence="1 2" key="1">
    <citation type="submission" date="2018-03" db="EMBL/GenBank/DDBJ databases">
        <title>Diverse roseophage infecting Ruegeria pomeroyi DSS-3.</title>
        <authorList>
            <person name="Zhan Y."/>
            <person name="Chen F."/>
            <person name="Wommack E."/>
            <person name="Nasko D."/>
        </authorList>
    </citation>
    <scope>NUCLEOTIDE SEQUENCE [LARGE SCALE GENOMIC DNA]</scope>
</reference>
<dbReference type="Proteomes" id="UP000255807">
    <property type="component" value="Segment"/>
</dbReference>
<accession>A0A345AYF4</accession>
<dbReference type="EMBL" id="MH015257">
    <property type="protein sequence ID" value="AXF42134.1"/>
    <property type="molecule type" value="Genomic_DNA"/>
</dbReference>